<sequence length="292" mass="33850">MNVNDLTYLINKPDAINGRQTIELETVLNEFPYFQAARAIHLKGLYNQNSFRYNQELKKTAAYTTDRSVLFEFITSEDFTSIQKAFLEEKEAAINDIIVNQYKIVVSDTIEVQPKVNPLEQSILTSIQIAEPEAFTAEIPIENPPVETEKPETIEEKLEIGKPLEFSKQEKHSFQEWLQLAKITPINRENETPEPEMDEEKKKKIELIDKFIETNPKIISVKNAPVNPINIEKSSQDNSYLMTETLAKVYLEQKKYQKAIQAYEILILKYPEKSSFFADRISDIRLLQQNNN</sequence>
<evidence type="ECO:0000313" key="1">
    <source>
        <dbReference type="EMBL" id="SCX01464.1"/>
    </source>
</evidence>
<reference evidence="1 2" key="1">
    <citation type="submission" date="2016-10" db="EMBL/GenBank/DDBJ databases">
        <authorList>
            <person name="de Groot N.N."/>
        </authorList>
    </citation>
    <scope>NUCLEOTIDE SEQUENCE [LARGE SCALE GENOMIC DNA]</scope>
    <source>
        <strain evidence="1 2">CGMCC 1.3801</strain>
    </source>
</reference>
<protein>
    <recommendedName>
        <fullName evidence="3">Tetratricopeptide repeat-containing protein</fullName>
    </recommendedName>
</protein>
<dbReference type="EMBL" id="FMTY01000001">
    <property type="protein sequence ID" value="SCX01464.1"/>
    <property type="molecule type" value="Genomic_DNA"/>
</dbReference>
<evidence type="ECO:0008006" key="3">
    <source>
        <dbReference type="Google" id="ProtNLM"/>
    </source>
</evidence>
<dbReference type="AlphaFoldDB" id="A0A1G4V5F9"/>
<evidence type="ECO:0000313" key="2">
    <source>
        <dbReference type="Proteomes" id="UP000182124"/>
    </source>
</evidence>
<gene>
    <name evidence="1" type="ORF">SAMN02927925_00339</name>
</gene>
<organism evidence="1 2">
    <name type="scientific">Flavobacterium saliperosum</name>
    <dbReference type="NCBI Taxonomy" id="329186"/>
    <lineage>
        <taxon>Bacteria</taxon>
        <taxon>Pseudomonadati</taxon>
        <taxon>Bacteroidota</taxon>
        <taxon>Flavobacteriia</taxon>
        <taxon>Flavobacteriales</taxon>
        <taxon>Flavobacteriaceae</taxon>
        <taxon>Flavobacterium</taxon>
    </lineage>
</organism>
<dbReference type="RefSeq" id="WP_023575400.1">
    <property type="nucleotide sequence ID" value="NZ_CBCSBQ010000003.1"/>
</dbReference>
<name>A0A1G4V5F9_9FLAO</name>
<proteinExistence type="predicted"/>
<dbReference type="InterPro" id="IPR011990">
    <property type="entry name" value="TPR-like_helical_dom_sf"/>
</dbReference>
<dbReference type="Gene3D" id="1.25.40.10">
    <property type="entry name" value="Tetratricopeptide repeat domain"/>
    <property type="match status" value="1"/>
</dbReference>
<accession>A0A1G4V5F9</accession>
<dbReference type="Proteomes" id="UP000182124">
    <property type="component" value="Unassembled WGS sequence"/>
</dbReference>
<dbReference type="STRING" id="329186.SAMN02927925_00339"/>
<dbReference type="eggNOG" id="ENOG502Z7TA">
    <property type="taxonomic scope" value="Bacteria"/>
</dbReference>